<accession>A0AA36H9C1</accession>
<dbReference type="Proteomes" id="UP001176961">
    <property type="component" value="Unassembled WGS sequence"/>
</dbReference>
<proteinExistence type="predicted"/>
<dbReference type="EMBL" id="CATQJL010000316">
    <property type="protein sequence ID" value="CAJ0606362.1"/>
    <property type="molecule type" value="Genomic_DNA"/>
</dbReference>
<keyword evidence="2" id="KW-1185">Reference proteome</keyword>
<protein>
    <submittedName>
        <fullName evidence="1">Uncharacterized protein</fullName>
    </submittedName>
</protein>
<gene>
    <name evidence="1" type="ORF">CYNAS_LOCUS18345</name>
</gene>
<comment type="caution">
    <text evidence="1">The sequence shown here is derived from an EMBL/GenBank/DDBJ whole genome shotgun (WGS) entry which is preliminary data.</text>
</comment>
<name>A0AA36H9C1_CYLNA</name>
<dbReference type="AlphaFoldDB" id="A0AA36H9C1"/>
<evidence type="ECO:0000313" key="1">
    <source>
        <dbReference type="EMBL" id="CAJ0606362.1"/>
    </source>
</evidence>
<evidence type="ECO:0000313" key="2">
    <source>
        <dbReference type="Proteomes" id="UP001176961"/>
    </source>
</evidence>
<organism evidence="1 2">
    <name type="scientific">Cylicocyclus nassatus</name>
    <name type="common">Nematode worm</name>
    <dbReference type="NCBI Taxonomy" id="53992"/>
    <lineage>
        <taxon>Eukaryota</taxon>
        <taxon>Metazoa</taxon>
        <taxon>Ecdysozoa</taxon>
        <taxon>Nematoda</taxon>
        <taxon>Chromadorea</taxon>
        <taxon>Rhabditida</taxon>
        <taxon>Rhabditina</taxon>
        <taxon>Rhabditomorpha</taxon>
        <taxon>Strongyloidea</taxon>
        <taxon>Strongylidae</taxon>
        <taxon>Cylicocyclus</taxon>
    </lineage>
</organism>
<sequence>MRTFVEGDGRGIAKAFYDDQNRELQSEAGLGLVPYLIWRSTSTMSSVFAREDTRSLYATLQWDGQRILQCTLPNLKEFVWHNVDMDLLLVSDAHINTMFSKSQYDGYQVESIQFFQEIISIETVFLDFRLLLDIELSIFSSTGSICYYASMTAFTCIYKGKQRQTYRSLCKEQPQY</sequence>
<reference evidence="1" key="1">
    <citation type="submission" date="2023-07" db="EMBL/GenBank/DDBJ databases">
        <authorList>
            <consortium name="CYATHOMIX"/>
        </authorList>
    </citation>
    <scope>NUCLEOTIDE SEQUENCE</scope>
    <source>
        <strain evidence="1">N/A</strain>
    </source>
</reference>